<comment type="caution">
    <text evidence="2">The sequence shown here is derived from an EMBL/GenBank/DDBJ whole genome shotgun (WGS) entry which is preliminary data.</text>
</comment>
<feature type="region of interest" description="Disordered" evidence="1">
    <location>
        <begin position="241"/>
        <end position="282"/>
    </location>
</feature>
<feature type="compositionally biased region" description="Polar residues" evidence="1">
    <location>
        <begin position="1220"/>
        <end position="1229"/>
    </location>
</feature>
<feature type="region of interest" description="Disordered" evidence="1">
    <location>
        <begin position="1220"/>
        <end position="1242"/>
    </location>
</feature>
<dbReference type="InterPro" id="IPR013783">
    <property type="entry name" value="Ig-like_fold"/>
</dbReference>
<dbReference type="EMBL" id="QDKN01000004">
    <property type="protein sequence ID" value="NPT30954.1"/>
    <property type="molecule type" value="Genomic_DNA"/>
</dbReference>
<feature type="region of interest" description="Disordered" evidence="1">
    <location>
        <begin position="1003"/>
        <end position="1025"/>
    </location>
</feature>
<proteinExistence type="predicted"/>
<feature type="compositionally biased region" description="Basic and acidic residues" evidence="1">
    <location>
        <begin position="1288"/>
        <end position="1301"/>
    </location>
</feature>
<feature type="compositionally biased region" description="Polar residues" evidence="1">
    <location>
        <begin position="362"/>
        <end position="376"/>
    </location>
</feature>
<feature type="region of interest" description="Disordered" evidence="1">
    <location>
        <begin position="1459"/>
        <end position="1478"/>
    </location>
</feature>
<sequence length="1578" mass="162489">METVIIEAISGNAWVRDSNGNIRELREGDIVQPGETIITDANASVIVSTPQGVALQLPSGSELSHADIVLHSPESDESMRFSEAEKASKAEVQLEEQFIAQLDNAPPSQGSSSSPIISKDGLTFVMLERIELPLPPLAYAYNYERGDEPLYRLNGWEGTSESFEPITSALEVRVELEGANDDGIYSQDEIGEDGTVTAQVTLGEGTQVGDTLIVTDKDGNELLNRPVTQDDLDNGVTVEVPVAEGDTDVSVTATVTDPAGNSSSDSDTKPVANDEPPQDNEAPAVSVELIGSGDDGTYSQDEIGEDGTVTAQITLEDGTQVGDTLVVTDKDGNELLNRPVTQDDLDNGVTVEVPVAEGDTDVSVSATVTDPAGNSSSDDDSKPIEPVDNTSPAVSVELTGSGGDGTYSQEEIGDDGTVTAQVTLQDGTEVGDTLVVTDKDGNVLFDGEVTQDDLDNGVTVEVPVTEGDTDVSVTATVTDPEGNSSSDSDTKPVANDEPPQDNESPEVSVELIGSGDDGTYSQEDIGDDGTVTAQVTLEDGTEVGDTLIVTDKDGNELVNRPVTQDDLDNGVSVEVPVTEGDTDVSVTATVTDPAGNSSSDDDSKPIEPIDDVPPAVTVELTGSGDDGTYSQDEIGDDGTVTADVTLQDGTEVGDTLVVTDKDGNELVNRPVTQDDLDNGVTVEVPVAEGDTDVSVTATVTDPAGNSSSDDDSKPIEPIDDVPPTVSVELTGSGDDGTYSQDEIGDDGTVTAQVTLEDGTEVGDTLIVTDKDGNELVNRPVTQDDLDNGVSVEVPVTEGDTDVSVTATVTDPAGNSSSDDDSKPIEPIDDVPPAVTVELTGSGDDGTYSQDEIGDDGTVTADVTLQDGTEVGDTLVVTDKDGNELVNRPVTQDDLDNGVTVEVPVAEGDTDVSVTATVTDPAGNSSSDDDSKPIEPIDDVPPTVSVELTGSGDDGTEVGDTLVVTDKDGNELLNRPVTQDDLDNGVTVEVPVAEGDTDVSVTATVTDPAGNSSSDDDSKPIEPIVDVPPAVTVELTGSGDDGIYSQDEIGDDGTVTADVTLQDGTEVGDTLIVTDKDGNELVNRPVTQDDLDNGVTVEVPVAEGDTDVSVTATVTDPAGNSSSDDDSKPIEPIDDVPPAVTVELTGSGDDGTYSQDEIGDDGTVTAQVTLQDGTEVGDTLIVTDKDGNELLNRPVTQDDLDNGVSVEVPVAEGDTEVSVTATVTDPAGNTDSDDDQKPVDNVPPAVTVELTGSGDDGTYSQDEIGDDGTVTAQVTLEDGTEVGDTLTVTDKDGNVLDEREVTQDDLDNGVSVEVPVAEGDTEVSVTATVTDPAGNTASDDDEKPVDNVPPAVTVELTGSGDDGTYSQDEIGDDGTVTADVTLQDGTEVGDTLIVTDKDGNELLNRLVTQDDLDNGVSVEVPVSPGDTDVSVTATVTDPAGNTASDDDKKPVDNVPPAVTVELTGSGDDGTYSQDEIGDDGTVTADVTLQDGTEVGDTLIVTDKDGNVLDEREVTQDDLDNGVSVEVPVSPGDTDVSVTATVTDPAGNTASDDDEKPVDNVPPAVTVELTGSGDDGTYSQ</sequence>
<feature type="region of interest" description="Disordered" evidence="1">
    <location>
        <begin position="697"/>
        <end position="745"/>
    </location>
</feature>
<feature type="compositionally biased region" description="Low complexity" evidence="1">
    <location>
        <begin position="1425"/>
        <end position="1436"/>
    </location>
</feature>
<feature type="region of interest" description="Disordered" evidence="1">
    <location>
        <begin position="587"/>
        <end position="636"/>
    </location>
</feature>
<feature type="region of interest" description="Disordered" evidence="1">
    <location>
        <begin position="965"/>
        <end position="984"/>
    </location>
</feature>
<organism evidence="2 3">
    <name type="scientific">Vreelandella venusta</name>
    <dbReference type="NCBI Taxonomy" id="44935"/>
    <lineage>
        <taxon>Bacteria</taxon>
        <taxon>Pseudomonadati</taxon>
        <taxon>Pseudomonadota</taxon>
        <taxon>Gammaproteobacteria</taxon>
        <taxon>Oceanospirillales</taxon>
        <taxon>Halomonadaceae</taxon>
        <taxon>Vreelandella</taxon>
    </lineage>
</organism>
<gene>
    <name evidence="2" type="ORF">DDR56_10315</name>
</gene>
<name>A0ABX2BAL4_9GAMM</name>
<evidence type="ECO:0000313" key="2">
    <source>
        <dbReference type="EMBL" id="NPT30954.1"/>
    </source>
</evidence>
<feature type="compositionally biased region" description="Low complexity" evidence="1">
    <location>
        <begin position="248"/>
        <end position="257"/>
    </location>
</feature>
<feature type="compositionally biased region" description="Low complexity" evidence="1">
    <location>
        <begin position="1531"/>
        <end position="1542"/>
    </location>
</feature>
<accession>A0ABX2BAL4</accession>
<feature type="region of interest" description="Disordered" evidence="1">
    <location>
        <begin position="357"/>
        <end position="416"/>
    </location>
</feature>
<feature type="region of interest" description="Disordered" evidence="1">
    <location>
        <begin position="915"/>
        <end position="957"/>
    </location>
</feature>
<feature type="region of interest" description="Disordered" evidence="1">
    <location>
        <begin position="1511"/>
        <end position="1578"/>
    </location>
</feature>
<feature type="region of interest" description="Disordered" evidence="1">
    <location>
        <begin position="1111"/>
        <end position="1159"/>
    </location>
</feature>
<feature type="non-terminal residue" evidence="2">
    <location>
        <position position="1578"/>
    </location>
</feature>
<evidence type="ECO:0008006" key="4">
    <source>
        <dbReference type="Google" id="ProtNLM"/>
    </source>
</evidence>
<feature type="region of interest" description="Disordered" evidence="1">
    <location>
        <begin position="463"/>
        <end position="531"/>
    </location>
</feature>
<reference evidence="2 3" key="1">
    <citation type="submission" date="2018-04" db="EMBL/GenBank/DDBJ databases">
        <authorList>
            <person name="Li G."/>
            <person name="Du W."/>
            <person name="Bai Y."/>
        </authorList>
    </citation>
    <scope>NUCLEOTIDE SEQUENCE [LARGE SCALE GENOMIC DNA]</scope>
    <source>
        <strain evidence="2 3">YYYZ-3</strain>
    </source>
</reference>
<feature type="region of interest" description="Disordered" evidence="1">
    <location>
        <begin position="805"/>
        <end position="854"/>
    </location>
</feature>
<feature type="region of interest" description="Disordered" evidence="1">
    <location>
        <begin position="1414"/>
        <end position="1453"/>
    </location>
</feature>
<feature type="region of interest" description="Disordered" evidence="1">
    <location>
        <begin position="1327"/>
        <end position="1373"/>
    </location>
</feature>
<dbReference type="Proteomes" id="UP001318401">
    <property type="component" value="Unassembled WGS sequence"/>
</dbReference>
<feature type="compositionally biased region" description="Polar residues" evidence="1">
    <location>
        <begin position="1327"/>
        <end position="1336"/>
    </location>
</feature>
<keyword evidence="3" id="KW-1185">Reference proteome</keyword>
<feature type="compositionally biased region" description="Low complexity" evidence="1">
    <location>
        <begin position="470"/>
        <end position="479"/>
    </location>
</feature>
<dbReference type="Gene3D" id="2.60.40.10">
    <property type="entry name" value="Immunoglobulins"/>
    <property type="match status" value="13"/>
</dbReference>
<protein>
    <recommendedName>
        <fullName evidence="4">Retention module-containing protein</fullName>
    </recommendedName>
</protein>
<evidence type="ECO:0000256" key="1">
    <source>
        <dbReference type="SAM" id="MobiDB-lite"/>
    </source>
</evidence>
<evidence type="ECO:0000313" key="3">
    <source>
        <dbReference type="Proteomes" id="UP001318401"/>
    </source>
</evidence>
<feature type="region of interest" description="Disordered" evidence="1">
    <location>
        <begin position="1280"/>
        <end position="1309"/>
    </location>
</feature>